<dbReference type="AlphaFoldDB" id="A0A0A8K3S2"/>
<accession>A0A0A8K3S2</accession>
<feature type="compositionally biased region" description="Acidic residues" evidence="1">
    <location>
        <begin position="146"/>
        <end position="155"/>
    </location>
</feature>
<dbReference type="KEGG" id="mcg:GL4_1733"/>
<name>A0A0A8K3S2_9HYPH</name>
<dbReference type="EMBL" id="AP014648">
    <property type="protein sequence ID" value="BAQ17187.1"/>
    <property type="molecule type" value="Genomic_DNA"/>
</dbReference>
<dbReference type="Pfam" id="PF09923">
    <property type="entry name" value="DUF2155"/>
    <property type="match status" value="1"/>
</dbReference>
<feature type="compositionally biased region" description="Pro residues" evidence="1">
    <location>
        <begin position="163"/>
        <end position="183"/>
    </location>
</feature>
<evidence type="ECO:0008006" key="5">
    <source>
        <dbReference type="Google" id="ProtNLM"/>
    </source>
</evidence>
<reference evidence="3 4" key="1">
    <citation type="submission" date="2014-09" db="EMBL/GenBank/DDBJ databases">
        <title>Genome sequencing of Methyloceanibacter caenitepidi Gela4.</title>
        <authorList>
            <person name="Takeuchi M."/>
            <person name="Susumu S."/>
            <person name="Kamagata Y."/>
            <person name="Oshima K."/>
            <person name="Hattori M."/>
            <person name="Iwasaki W."/>
        </authorList>
    </citation>
    <scope>NUCLEOTIDE SEQUENCE [LARGE SCALE GENOMIC DNA]</scope>
    <source>
        <strain evidence="3 4">Gela4</strain>
    </source>
</reference>
<evidence type="ECO:0000313" key="4">
    <source>
        <dbReference type="Proteomes" id="UP000031643"/>
    </source>
</evidence>
<proteinExistence type="predicted"/>
<organism evidence="3 4">
    <name type="scientific">Methyloceanibacter caenitepidi</name>
    <dbReference type="NCBI Taxonomy" id="1384459"/>
    <lineage>
        <taxon>Bacteria</taxon>
        <taxon>Pseudomonadati</taxon>
        <taxon>Pseudomonadota</taxon>
        <taxon>Alphaproteobacteria</taxon>
        <taxon>Hyphomicrobiales</taxon>
        <taxon>Hyphomicrobiaceae</taxon>
        <taxon>Methyloceanibacter</taxon>
    </lineage>
</organism>
<dbReference type="STRING" id="1384459.GL4_1733"/>
<sequence length="199" mass="20988">MGIYGSNRGQRLAGRAALAALAAVAFALSAGTAAAEPIENATAVFAALDKVTGRIQHLEIPIDQTVEFGALKVTPRICNSRPLTEKPDTASFVEVDEVKLTGEQQRIFTGWMFAESPGLHAVEHPVFDVWLTKCKDPIGGPPPESAETETEEAPDEAAAAEPAPAPAPPPAAAPPAAAPPARPAPQRRQQQPILPWLQR</sequence>
<feature type="chain" id="PRO_5002038526" description="DUF2155 domain-containing protein" evidence="2">
    <location>
        <begin position="36"/>
        <end position="199"/>
    </location>
</feature>
<keyword evidence="2" id="KW-0732">Signal</keyword>
<evidence type="ECO:0000256" key="1">
    <source>
        <dbReference type="SAM" id="MobiDB-lite"/>
    </source>
</evidence>
<dbReference type="Proteomes" id="UP000031643">
    <property type="component" value="Chromosome"/>
</dbReference>
<dbReference type="InterPro" id="IPR019225">
    <property type="entry name" value="DUF2155"/>
</dbReference>
<feature type="signal peptide" evidence="2">
    <location>
        <begin position="1"/>
        <end position="35"/>
    </location>
</feature>
<dbReference type="HOGENOM" id="CLU_111521_1_0_5"/>
<keyword evidence="4" id="KW-1185">Reference proteome</keyword>
<feature type="region of interest" description="Disordered" evidence="1">
    <location>
        <begin position="137"/>
        <end position="199"/>
    </location>
</feature>
<evidence type="ECO:0000313" key="3">
    <source>
        <dbReference type="EMBL" id="BAQ17187.1"/>
    </source>
</evidence>
<evidence type="ECO:0000256" key="2">
    <source>
        <dbReference type="SAM" id="SignalP"/>
    </source>
</evidence>
<protein>
    <recommendedName>
        <fullName evidence="5">DUF2155 domain-containing protein</fullName>
    </recommendedName>
</protein>
<gene>
    <name evidence="3" type="ORF">GL4_1733</name>
</gene>
<dbReference type="OrthoDB" id="9810376at2"/>